<dbReference type="Proteomes" id="UP000189940">
    <property type="component" value="Unassembled WGS sequence"/>
</dbReference>
<evidence type="ECO:0000256" key="4">
    <source>
        <dbReference type="ARBA" id="ARBA00022448"/>
    </source>
</evidence>
<dbReference type="GO" id="GO:0051539">
    <property type="term" value="F:4 iron, 4 sulfur cluster binding"/>
    <property type="evidence" value="ECO:0007669"/>
    <property type="project" value="UniProtKB-KW"/>
</dbReference>
<dbReference type="OrthoDB" id="9779457at2"/>
<comment type="subcellular location">
    <subcellularLocation>
        <location evidence="3">Cell envelope</location>
    </subcellularLocation>
</comment>
<dbReference type="GO" id="GO:0009061">
    <property type="term" value="P:anaerobic respiration"/>
    <property type="evidence" value="ECO:0007669"/>
    <property type="project" value="TreeGrafter"/>
</dbReference>
<dbReference type="PROSITE" id="PS51379">
    <property type="entry name" value="4FE4S_FER_2"/>
    <property type="match status" value="2"/>
</dbReference>
<evidence type="ECO:0000256" key="9">
    <source>
        <dbReference type="ARBA" id="ARBA00023004"/>
    </source>
</evidence>
<dbReference type="GO" id="GO:0016020">
    <property type="term" value="C:membrane"/>
    <property type="evidence" value="ECO:0007669"/>
    <property type="project" value="TreeGrafter"/>
</dbReference>
<keyword evidence="5" id="KW-0004">4Fe-4S</keyword>
<keyword evidence="10" id="KW-0411">Iron-sulfur</keyword>
<dbReference type="GO" id="GO:0009325">
    <property type="term" value="C:nitrate reductase complex"/>
    <property type="evidence" value="ECO:0007669"/>
    <property type="project" value="InterPro"/>
</dbReference>
<keyword evidence="7" id="KW-0677">Repeat</keyword>
<accession>A0A1V4HVD3</accession>
<dbReference type="PANTHER" id="PTHR43518:SF1">
    <property type="entry name" value="RESPIRATORY NITRATE REDUCTASE 1 BETA CHAIN"/>
    <property type="match status" value="1"/>
</dbReference>
<dbReference type="EMBL" id="MWPQ01000052">
    <property type="protein sequence ID" value="OPH81938.1"/>
    <property type="molecule type" value="Genomic_DNA"/>
</dbReference>
<feature type="domain" description="4Fe-4S ferredoxin-type" evidence="12">
    <location>
        <begin position="179"/>
        <end position="210"/>
    </location>
</feature>
<evidence type="ECO:0000256" key="10">
    <source>
        <dbReference type="ARBA" id="ARBA00023014"/>
    </source>
</evidence>
<dbReference type="SUPFAM" id="SSF54862">
    <property type="entry name" value="4Fe-4S ferredoxins"/>
    <property type="match status" value="1"/>
</dbReference>
<organism evidence="13 14">
    <name type="scientific">Nitrobacter vulgaris</name>
    <dbReference type="NCBI Taxonomy" id="29421"/>
    <lineage>
        <taxon>Bacteria</taxon>
        <taxon>Pseudomonadati</taxon>
        <taxon>Pseudomonadota</taxon>
        <taxon>Alphaproteobacteria</taxon>
        <taxon>Hyphomicrobiales</taxon>
        <taxon>Nitrobacteraceae</taxon>
        <taxon>Nitrobacter</taxon>
    </lineage>
</organism>
<dbReference type="CDD" id="cd10557">
    <property type="entry name" value="NarH_beta-like"/>
    <property type="match status" value="1"/>
</dbReference>
<dbReference type="GO" id="GO:0009055">
    <property type="term" value="F:electron transfer activity"/>
    <property type="evidence" value="ECO:0007669"/>
    <property type="project" value="TreeGrafter"/>
</dbReference>
<comment type="caution">
    <text evidence="13">The sequence shown here is derived from an EMBL/GenBank/DDBJ whole genome shotgun (WGS) entry which is preliminary data.</text>
</comment>
<dbReference type="RefSeq" id="WP_079447846.1">
    <property type="nucleotide sequence ID" value="NZ_MWPQ01000052.1"/>
</dbReference>
<dbReference type="STRING" id="29421.B2M20_14955"/>
<dbReference type="PANTHER" id="PTHR43518">
    <property type="entry name" value="NITRATE REDUCTASE BETA SUBUNIT"/>
    <property type="match status" value="1"/>
</dbReference>
<dbReference type="InterPro" id="IPR029263">
    <property type="entry name" value="Nitr_red_bet_C"/>
</dbReference>
<dbReference type="Pfam" id="PF14711">
    <property type="entry name" value="Nitr_red_bet_C"/>
    <property type="match status" value="1"/>
</dbReference>
<name>A0A1V4HVD3_NITVU</name>
<dbReference type="GO" id="GO:0042126">
    <property type="term" value="P:nitrate metabolic process"/>
    <property type="evidence" value="ECO:0007669"/>
    <property type="project" value="InterPro"/>
</dbReference>
<protein>
    <submittedName>
        <fullName evidence="13">Nitrate reductase subunit beta</fullName>
    </submittedName>
</protein>
<evidence type="ECO:0000256" key="7">
    <source>
        <dbReference type="ARBA" id="ARBA00022737"/>
    </source>
</evidence>
<dbReference type="Pfam" id="PF13247">
    <property type="entry name" value="Fer4_11"/>
    <property type="match status" value="1"/>
</dbReference>
<evidence type="ECO:0000256" key="3">
    <source>
        <dbReference type="ARBA" id="ARBA00004196"/>
    </source>
</evidence>
<gene>
    <name evidence="13" type="ORF">B2M20_14955</name>
</gene>
<dbReference type="AlphaFoldDB" id="A0A1V4HVD3"/>
<dbReference type="NCBIfam" id="TIGR01660">
    <property type="entry name" value="narH"/>
    <property type="match status" value="1"/>
</dbReference>
<dbReference type="GO" id="GO:0051538">
    <property type="term" value="F:3 iron, 4 sulfur cluster binding"/>
    <property type="evidence" value="ECO:0007669"/>
    <property type="project" value="UniProtKB-KW"/>
</dbReference>
<keyword evidence="4" id="KW-0813">Transport</keyword>
<dbReference type="GO" id="GO:0030313">
    <property type="term" value="C:cell envelope"/>
    <property type="evidence" value="ECO:0007669"/>
    <property type="project" value="UniProtKB-SubCell"/>
</dbReference>
<proteinExistence type="predicted"/>
<sequence length="513" mass="57828">MDIRAQVSMVFHLDKCIGCHTCSIACKNIWTDRKGTEYMYWNNVETKPGTGYPTRWEDQTKYRGGWVVDGQRQKSLRLRLQGKWGTLTNIFYNPYLPTLDDYFEPWTYDYQNLISAPLADEQPTARAISMVTGKYMDTIEAGPNWDDDLGGSQVYANNDPNFDGASDEEMRQINEINSTVFFYLPRICNHCLNPGCVAACPQGALYKRGEDGVVLVSQERCRAWRMCVSGCPYKKTYFNWSTGKAEKCILCYPRLESGQPPACFHSCVGRIRYIGLVLYDADAIEETAKSPQDQLVMAQRNIIKDPFDPEIIAAARANGIPSAKITAAQQSPVYQFVKKWGIALPLHPEFRTLPMLFYVPPLGPVLAKVENGVYDNIAHEARLGPLMSSLERSRVSLRYMASLLAGGNEDIIRGVYKKLVAVRVYMRSRKVKDIPDEEVQRALAEGKTTAAEVEAIWRLTSMPTFEERFVVPPMERETAVDALFPQLDPVSHNYPIRKGAVGVGFHTDPARGP</sequence>
<dbReference type="InterPro" id="IPR017896">
    <property type="entry name" value="4Fe4S_Fe-S-bd"/>
</dbReference>
<dbReference type="Gene3D" id="3.30.70.20">
    <property type="match status" value="3"/>
</dbReference>
<dbReference type="GO" id="GO:0046872">
    <property type="term" value="F:metal ion binding"/>
    <property type="evidence" value="ECO:0007669"/>
    <property type="project" value="UniProtKB-KW"/>
</dbReference>
<keyword evidence="6" id="KW-0479">Metal-binding</keyword>
<reference evidence="13 14" key="1">
    <citation type="submission" date="2017-02" db="EMBL/GenBank/DDBJ databases">
        <title>Genome sequence of the nitrite-oxidizing bacterium Nitrobacter vulgaris strain Ab1.</title>
        <authorList>
            <person name="Mellbye B.L."/>
            <person name="Davis E.W."/>
            <person name="Spieck E."/>
            <person name="Chang J.H."/>
            <person name="Bottomley P.J."/>
            <person name="Sayavedra-Soto L.A."/>
        </authorList>
    </citation>
    <scope>NUCLEOTIDE SEQUENCE [LARGE SCALE GENOMIC DNA]</scope>
    <source>
        <strain evidence="13 14">Ab1</strain>
    </source>
</reference>
<comment type="cofactor">
    <cofactor evidence="1">
        <name>[3Fe-4S] cluster</name>
        <dbReference type="ChEBI" id="CHEBI:21137"/>
    </cofactor>
</comment>
<dbReference type="InterPro" id="IPR006547">
    <property type="entry name" value="NO3_Rdtase_bsu"/>
</dbReference>
<evidence type="ECO:0000256" key="5">
    <source>
        <dbReference type="ARBA" id="ARBA00022485"/>
    </source>
</evidence>
<evidence type="ECO:0000256" key="6">
    <source>
        <dbReference type="ARBA" id="ARBA00022723"/>
    </source>
</evidence>
<keyword evidence="9" id="KW-0408">Iron</keyword>
<evidence type="ECO:0000256" key="11">
    <source>
        <dbReference type="ARBA" id="ARBA00023291"/>
    </source>
</evidence>
<keyword evidence="8" id="KW-0249">Electron transport</keyword>
<evidence type="ECO:0000313" key="13">
    <source>
        <dbReference type="EMBL" id="OPH81938.1"/>
    </source>
</evidence>
<evidence type="ECO:0000313" key="14">
    <source>
        <dbReference type="Proteomes" id="UP000189940"/>
    </source>
</evidence>
<evidence type="ECO:0000256" key="2">
    <source>
        <dbReference type="ARBA" id="ARBA00001966"/>
    </source>
</evidence>
<evidence type="ECO:0000256" key="8">
    <source>
        <dbReference type="ARBA" id="ARBA00022982"/>
    </source>
</evidence>
<feature type="domain" description="4Fe-4S ferredoxin-type" evidence="12">
    <location>
        <begin position="7"/>
        <end position="36"/>
    </location>
</feature>
<keyword evidence="14" id="KW-1185">Reference proteome</keyword>
<comment type="cofactor">
    <cofactor evidence="2">
        <name>[4Fe-4S] cluster</name>
        <dbReference type="ChEBI" id="CHEBI:49883"/>
    </cofactor>
</comment>
<dbReference type="GO" id="GO:0008940">
    <property type="term" value="F:nitrate reductase activity"/>
    <property type="evidence" value="ECO:0007669"/>
    <property type="project" value="InterPro"/>
</dbReference>
<evidence type="ECO:0000256" key="1">
    <source>
        <dbReference type="ARBA" id="ARBA00001927"/>
    </source>
</evidence>
<keyword evidence="11" id="KW-0003">3Fe-4S</keyword>
<evidence type="ECO:0000259" key="12">
    <source>
        <dbReference type="PROSITE" id="PS51379"/>
    </source>
</evidence>